<evidence type="ECO:0000256" key="2">
    <source>
        <dbReference type="ARBA" id="ARBA00009209"/>
    </source>
</evidence>
<keyword evidence="9" id="KW-0406">Ion transport</keyword>
<keyword evidence="5" id="KW-0677">Repeat</keyword>
<evidence type="ECO:0000256" key="4">
    <source>
        <dbReference type="ARBA" id="ARBA00022729"/>
    </source>
</evidence>
<evidence type="ECO:0000256" key="3">
    <source>
        <dbReference type="ARBA" id="ARBA00012601"/>
    </source>
</evidence>
<dbReference type="GO" id="GO:0030245">
    <property type="term" value="P:cellulose catabolic process"/>
    <property type="evidence" value="ECO:0007669"/>
    <property type="project" value="UniProtKB-KW"/>
</dbReference>
<dbReference type="Gene3D" id="1.50.10.10">
    <property type="match status" value="1"/>
</dbReference>
<dbReference type="SMART" id="SM00237">
    <property type="entry name" value="Calx_beta"/>
    <property type="match status" value="2"/>
</dbReference>
<dbReference type="EC" id="3.2.1.4" evidence="3"/>
<protein>
    <recommendedName>
        <fullName evidence="3">cellulase</fullName>
        <ecNumber evidence="3">3.2.1.4</ecNumber>
    </recommendedName>
</protein>
<dbReference type="Gene3D" id="2.60.40.2030">
    <property type="match status" value="2"/>
</dbReference>
<keyword evidence="4" id="KW-0732">Signal</keyword>
<organism evidence="13 14">
    <name type="scientific">Gimesia panareensis</name>
    <dbReference type="NCBI Taxonomy" id="2527978"/>
    <lineage>
        <taxon>Bacteria</taxon>
        <taxon>Pseudomonadati</taxon>
        <taxon>Planctomycetota</taxon>
        <taxon>Planctomycetia</taxon>
        <taxon>Planctomycetales</taxon>
        <taxon>Planctomycetaceae</taxon>
        <taxon>Gimesia</taxon>
    </lineage>
</organism>
<keyword evidence="7" id="KW-0106">Calcium</keyword>
<dbReference type="GO" id="GO:0030247">
    <property type="term" value="F:polysaccharide binding"/>
    <property type="evidence" value="ECO:0007669"/>
    <property type="project" value="UniProtKB-UniRule"/>
</dbReference>
<dbReference type="InterPro" id="IPR001919">
    <property type="entry name" value="CBD2"/>
</dbReference>
<evidence type="ECO:0000259" key="12">
    <source>
        <dbReference type="PROSITE" id="PS51173"/>
    </source>
</evidence>
<dbReference type="InterPro" id="IPR012291">
    <property type="entry name" value="CBM2_carb-bd_dom_sf"/>
</dbReference>
<evidence type="ECO:0000256" key="7">
    <source>
        <dbReference type="ARBA" id="ARBA00022837"/>
    </source>
</evidence>
<evidence type="ECO:0000256" key="11">
    <source>
        <dbReference type="ARBA" id="ARBA00023326"/>
    </source>
</evidence>
<keyword evidence="11" id="KW-0119">Carbohydrate metabolism</keyword>
<dbReference type="Proteomes" id="UP000315647">
    <property type="component" value="Chromosome"/>
</dbReference>
<dbReference type="SUPFAM" id="SSF49384">
    <property type="entry name" value="Carbohydrate-binding domain"/>
    <property type="match status" value="2"/>
</dbReference>
<dbReference type="PANTHER" id="PTHR11878">
    <property type="entry name" value="SODIUM/CALCIUM EXCHANGER"/>
    <property type="match status" value="1"/>
</dbReference>
<dbReference type="SUPFAM" id="SSF141072">
    <property type="entry name" value="CalX-like"/>
    <property type="match status" value="2"/>
</dbReference>
<dbReference type="InterPro" id="IPR008965">
    <property type="entry name" value="CBM2/CBM3_carb-bd_dom_sf"/>
</dbReference>
<dbReference type="Pfam" id="PF17963">
    <property type="entry name" value="Big_9"/>
    <property type="match status" value="1"/>
</dbReference>
<dbReference type="Gene3D" id="2.60.40.10">
    <property type="entry name" value="Immunoglobulins"/>
    <property type="match status" value="1"/>
</dbReference>
<dbReference type="InterPro" id="IPR003644">
    <property type="entry name" value="Calx_beta"/>
</dbReference>
<keyword evidence="6 13" id="KW-0378">Hydrolase</keyword>
<dbReference type="SUPFAM" id="SSF81296">
    <property type="entry name" value="E set domains"/>
    <property type="match status" value="1"/>
</dbReference>
<dbReference type="EMBL" id="CP037421">
    <property type="protein sequence ID" value="QDT26361.1"/>
    <property type="molecule type" value="Genomic_DNA"/>
</dbReference>
<evidence type="ECO:0000313" key="14">
    <source>
        <dbReference type="Proteomes" id="UP000315647"/>
    </source>
</evidence>
<comment type="similarity">
    <text evidence="2">Belongs to the glycosyl hydrolase 8 (cellulase D) family.</text>
</comment>
<keyword evidence="9" id="KW-0813">Transport</keyword>
<gene>
    <name evidence="13" type="ORF">Enr10x_16620</name>
</gene>
<dbReference type="Pfam" id="PF01270">
    <property type="entry name" value="Glyco_hydro_8"/>
    <property type="match status" value="1"/>
</dbReference>
<evidence type="ECO:0000256" key="8">
    <source>
        <dbReference type="ARBA" id="ARBA00023001"/>
    </source>
</evidence>
<dbReference type="Pfam" id="PF00553">
    <property type="entry name" value="CBM_2"/>
    <property type="match status" value="2"/>
</dbReference>
<dbReference type="GO" id="GO:0016020">
    <property type="term" value="C:membrane"/>
    <property type="evidence" value="ECO:0007669"/>
    <property type="project" value="InterPro"/>
</dbReference>
<dbReference type="InterPro" id="IPR038081">
    <property type="entry name" value="CalX-like_sf"/>
</dbReference>
<dbReference type="GO" id="GO:0030001">
    <property type="term" value="P:metal ion transport"/>
    <property type="evidence" value="ECO:0007669"/>
    <property type="project" value="TreeGrafter"/>
</dbReference>
<dbReference type="InterPro" id="IPR014756">
    <property type="entry name" value="Ig_E-set"/>
</dbReference>
<dbReference type="InterPro" id="IPR036434">
    <property type="entry name" value="Beta_cellobiohydrolase_sf"/>
</dbReference>
<evidence type="ECO:0000313" key="13">
    <source>
        <dbReference type="EMBL" id="QDT26361.1"/>
    </source>
</evidence>
<evidence type="ECO:0000256" key="5">
    <source>
        <dbReference type="ARBA" id="ARBA00022737"/>
    </source>
</evidence>
<dbReference type="GO" id="GO:0007154">
    <property type="term" value="P:cell communication"/>
    <property type="evidence" value="ECO:0007669"/>
    <property type="project" value="InterPro"/>
</dbReference>
<sequence>MLACCMREALSWHRLKGLCIRRADQMRRLYATLLHWFSTQHLTPRRSRAKSSQQTESLEVRTLLAAHPLADAPDIQFEVDNDWGSGRTAILTLNNDESTAFTDWQLEFQYSGEIESLWNAEVQNLSGGRYRITPPSWDHTLDPGESLAIGFVARGTHSEPTDFVFMGNGDPTDPTDPGDPDPVLNTPNQPSVSVLADAGTGGFRVTMNLWAGDAADHWKLYENGTLIYEAALSGSSTPQTDSLLLTDRDYGVFSYQVEVSNAAGTALSDEVVYVAGDASEIGIAGVDLAEQALQVTIDQATYDYTLTSPNQAVQFSVVTNNSRVIQAEMVDGDTLRITGLEAGRASLRIMDLDSGEERFIGVRVRTADGQLPGLPDYVTIGSVSEDTTGDLSFWQDFGDSDATNKYVDSRYIYLNGGPITGWRSWDPDRVSSYVRESLKLGMVPQFVYYNIPDGGESYTTDVGHIQSLSYMESYFQDLKFALDTIRTEAGDELVQMIMEPDFIGYLMQNAGAAASDISAMTSAAYSSGVLQEGVDPQFDNTVTGLIEAINYSISKYAPNVEFGWQFNLWASPGIENPIPATGIVHLTDTLGVEAGRAAIAREAELIAQYYMDAGILSYGAGFISLDKYGLDAGAQNGAADDPAGSTWFWNSDHWHNYLLIVQTLTQTTDREMVLWQLPVGHINDSLAENPYDENGVFDQLNNTTRQYEDSAPTFFLGDTFTASGDRLDYFSTNALNDSKLTVSGNTITWGSHMEEARAAGIRQILFGAGVGISTDSIGTDPTDDYWWITKVQEYYQDPVALGGTVIEPPEEVTPVVGISGATIAEGDSNSALAIVTISLSEAATQPVTVNYQTSNGTATAGEDYEASSGQVSFAVGETSKTISVRIYGDTQVEADEQFYVTLSSPVGAVLDAGTATATNTITNDDVVTNQNETSVTTSFETAVTISIGTSTGDPDFGSHVQQYVDGTLLPSQYSQEQLDQVVGNYYDQWKSDWLRIDPGGNGYRVVMDSQGRTTSESQGYGMLVLAHMDGYDPDAQTIFDGLFRYSRANPSEGNPDLMDWAQPDAYGNSSAFDGDADIAYALLVADAQWGSDGEINYLQEAITIINAMYASTIGPQSHLPMLGDWVDPNGSQRNQWSVRTSDFMYDHFRAFEAATQTGAWDEVLAATQDVMTKLQQQSGTGLVPDFVIVDPVTGNVSPAPSGFLEVNDQYYWYNAGRVPWRLGTDAVLSGDAVSQAQAQMLSEFFQQSSGGDPSLIRGGYQLDGTPLNSWSDPFFRAAVGVSAMSGSDAADQAWLNSVFDSVATTHSNYYADSVSMLSMLVMSGNYVNPSASAGERMTLQSFTQPVHGQVVDHQDGTLTYTPDSGFSGSDSFIYTTVSESGSVTTTTVSVMVEEYVAIVPELAINEVTVTEGDSGSTQAVFSVSLDQPTTETVTVQFHTQDGTAVAGMDYLATSGQLVFQPGETEKTITVLVIGDVLIESGEDFQVVLDQVVGATLASAIATGNILDNDAPAPTAEVDFTNVNDWGSGFQGAIEIRNESESTLEGWTLEFTFTGEITDIWNAEIVSHIGDTYVIRGASWNDDILAGGAVSFGFIASPGGLDEPLSDFLLNGTPT</sequence>
<dbReference type="SUPFAM" id="SSF51989">
    <property type="entry name" value="Glycosyl hydrolases family 6, cellulases"/>
    <property type="match status" value="1"/>
</dbReference>
<evidence type="ECO:0000256" key="6">
    <source>
        <dbReference type="ARBA" id="ARBA00022801"/>
    </source>
</evidence>
<keyword evidence="14" id="KW-1185">Reference proteome</keyword>
<name>A0A517Q411_9PLAN</name>
<reference evidence="13 14" key="1">
    <citation type="submission" date="2019-03" db="EMBL/GenBank/DDBJ databases">
        <title>Deep-cultivation of Planctomycetes and their phenomic and genomic characterization uncovers novel biology.</title>
        <authorList>
            <person name="Wiegand S."/>
            <person name="Jogler M."/>
            <person name="Boedeker C."/>
            <person name="Pinto D."/>
            <person name="Vollmers J."/>
            <person name="Rivas-Marin E."/>
            <person name="Kohn T."/>
            <person name="Peeters S.H."/>
            <person name="Heuer A."/>
            <person name="Rast P."/>
            <person name="Oberbeckmann S."/>
            <person name="Bunk B."/>
            <person name="Jeske O."/>
            <person name="Meyerdierks A."/>
            <person name="Storesund J.E."/>
            <person name="Kallscheuer N."/>
            <person name="Luecker S."/>
            <person name="Lage O.M."/>
            <person name="Pohl T."/>
            <person name="Merkel B.J."/>
            <person name="Hornburger P."/>
            <person name="Mueller R.-W."/>
            <person name="Bruemmer F."/>
            <person name="Labrenz M."/>
            <person name="Spormann A.M."/>
            <person name="Op den Camp H."/>
            <person name="Overmann J."/>
            <person name="Amann R."/>
            <person name="Jetten M.S.M."/>
            <person name="Mascher T."/>
            <person name="Medema M.H."/>
            <person name="Devos D.P."/>
            <person name="Kaster A.-K."/>
            <person name="Ovreas L."/>
            <person name="Rohde M."/>
            <person name="Galperin M.Y."/>
            <person name="Jogler C."/>
        </authorList>
    </citation>
    <scope>NUCLEOTIDE SEQUENCE [LARGE SCALE GENOMIC DNA]</scope>
    <source>
        <strain evidence="13 14">Enr10</strain>
    </source>
</reference>
<dbReference type="Gene3D" id="2.60.40.290">
    <property type="match status" value="2"/>
</dbReference>
<dbReference type="Gene3D" id="2.60.40.2810">
    <property type="match status" value="1"/>
</dbReference>
<dbReference type="InterPro" id="IPR008928">
    <property type="entry name" value="6-hairpin_glycosidase_sf"/>
</dbReference>
<keyword evidence="10 13" id="KW-0326">Glycosidase</keyword>
<dbReference type="PRINTS" id="PR00735">
    <property type="entry name" value="GLHYDRLASE8"/>
</dbReference>
<dbReference type="InterPro" id="IPR012341">
    <property type="entry name" value="6hp_glycosidase-like_sf"/>
</dbReference>
<dbReference type="Pfam" id="PF03160">
    <property type="entry name" value="Calx-beta"/>
    <property type="match status" value="2"/>
</dbReference>
<accession>A0A517Q411</accession>
<dbReference type="InterPro" id="IPR013783">
    <property type="entry name" value="Ig-like_fold"/>
</dbReference>
<evidence type="ECO:0000256" key="10">
    <source>
        <dbReference type="ARBA" id="ARBA00023295"/>
    </source>
</evidence>
<feature type="domain" description="CBM2" evidence="12">
    <location>
        <begin position="64"/>
        <end position="184"/>
    </location>
</feature>
<feature type="domain" description="CBM2" evidence="12">
    <location>
        <begin position="1508"/>
        <end position="1614"/>
    </location>
</feature>
<proteinExistence type="inferred from homology"/>
<evidence type="ECO:0000256" key="9">
    <source>
        <dbReference type="ARBA" id="ARBA00023065"/>
    </source>
</evidence>
<keyword evidence="11" id="KW-0624">Polysaccharide degradation</keyword>
<dbReference type="GO" id="GO:0008810">
    <property type="term" value="F:cellulase activity"/>
    <property type="evidence" value="ECO:0007669"/>
    <property type="project" value="UniProtKB-EC"/>
</dbReference>
<dbReference type="InterPro" id="IPR051171">
    <property type="entry name" value="CaCA"/>
</dbReference>
<dbReference type="InterPro" id="IPR002037">
    <property type="entry name" value="Glyco_hydro_8"/>
</dbReference>
<comment type="catalytic activity">
    <reaction evidence="1">
        <text>Endohydrolysis of (1-&gt;4)-beta-D-glucosidic linkages in cellulose, lichenin and cereal beta-D-glucans.</text>
        <dbReference type="EC" id="3.2.1.4"/>
    </reaction>
</comment>
<evidence type="ECO:0000256" key="1">
    <source>
        <dbReference type="ARBA" id="ARBA00000966"/>
    </source>
</evidence>
<keyword evidence="8" id="KW-0136">Cellulose degradation</keyword>
<dbReference type="SUPFAM" id="SSF48208">
    <property type="entry name" value="Six-hairpin glycosidases"/>
    <property type="match status" value="1"/>
</dbReference>
<dbReference type="PANTHER" id="PTHR11878:SF65">
    <property type="entry name" value="NA_CA-EXCHANGE PROTEIN, ISOFORM G"/>
    <property type="match status" value="1"/>
</dbReference>
<dbReference type="SMART" id="SM00637">
    <property type="entry name" value="CBD_II"/>
    <property type="match status" value="2"/>
</dbReference>
<dbReference type="PROSITE" id="PS51173">
    <property type="entry name" value="CBM2"/>
    <property type="match status" value="2"/>
</dbReference>